<dbReference type="InterPro" id="IPR003675">
    <property type="entry name" value="Rce1/LyrA-like_dom"/>
</dbReference>
<dbReference type="GO" id="GO:0016787">
    <property type="term" value="F:hydrolase activity"/>
    <property type="evidence" value="ECO:0007669"/>
    <property type="project" value="UniProtKB-KW"/>
</dbReference>
<dbReference type="RefSeq" id="WP_379495405.1">
    <property type="nucleotide sequence ID" value="NZ_JBHSAO010000001.1"/>
</dbReference>
<feature type="transmembrane region" description="Helical" evidence="1">
    <location>
        <begin position="123"/>
        <end position="139"/>
    </location>
</feature>
<keyword evidence="3" id="KW-0378">Hydrolase</keyword>
<feature type="transmembrane region" description="Helical" evidence="1">
    <location>
        <begin position="20"/>
        <end position="38"/>
    </location>
</feature>
<keyword evidence="1" id="KW-1133">Transmembrane helix</keyword>
<keyword evidence="4" id="KW-1185">Reference proteome</keyword>
<protein>
    <submittedName>
        <fullName evidence="3">CPBP family intramembrane glutamic endopeptidase</fullName>
        <ecNumber evidence="3">3.4.-.-</ecNumber>
    </submittedName>
</protein>
<comment type="caution">
    <text evidence="3">The sequence shown here is derived from an EMBL/GenBank/DDBJ whole genome shotgun (WGS) entry which is preliminary data.</text>
</comment>
<evidence type="ECO:0000256" key="1">
    <source>
        <dbReference type="SAM" id="Phobius"/>
    </source>
</evidence>
<feature type="transmembrane region" description="Helical" evidence="1">
    <location>
        <begin position="58"/>
        <end position="77"/>
    </location>
</feature>
<evidence type="ECO:0000259" key="2">
    <source>
        <dbReference type="Pfam" id="PF02517"/>
    </source>
</evidence>
<organism evidence="3 4">
    <name type="scientific">Oceanobacillus longus</name>
    <dbReference type="NCBI Taxonomy" id="930120"/>
    <lineage>
        <taxon>Bacteria</taxon>
        <taxon>Bacillati</taxon>
        <taxon>Bacillota</taxon>
        <taxon>Bacilli</taxon>
        <taxon>Bacillales</taxon>
        <taxon>Bacillaceae</taxon>
        <taxon>Oceanobacillus</taxon>
    </lineage>
</organism>
<feature type="transmembrane region" description="Helical" evidence="1">
    <location>
        <begin position="166"/>
        <end position="186"/>
    </location>
</feature>
<feature type="transmembrane region" description="Helical" evidence="1">
    <location>
        <begin position="97"/>
        <end position="117"/>
    </location>
</feature>
<proteinExistence type="predicted"/>
<name>A0ABV8GTK0_9BACI</name>
<evidence type="ECO:0000313" key="4">
    <source>
        <dbReference type="Proteomes" id="UP001595772"/>
    </source>
</evidence>
<dbReference type="Proteomes" id="UP001595772">
    <property type="component" value="Unassembled WGS sequence"/>
</dbReference>
<gene>
    <name evidence="3" type="ORF">ACFOUV_03680</name>
</gene>
<dbReference type="Pfam" id="PF02517">
    <property type="entry name" value="Rce1-like"/>
    <property type="match status" value="1"/>
</dbReference>
<dbReference type="EMBL" id="JBHSAO010000001">
    <property type="protein sequence ID" value="MFC4022913.1"/>
    <property type="molecule type" value="Genomic_DNA"/>
</dbReference>
<keyword evidence="1" id="KW-0812">Transmembrane</keyword>
<dbReference type="EC" id="3.4.-.-" evidence="3"/>
<evidence type="ECO:0000313" key="3">
    <source>
        <dbReference type="EMBL" id="MFC4022913.1"/>
    </source>
</evidence>
<accession>A0ABV8GTK0</accession>
<feature type="transmembrane region" description="Helical" evidence="1">
    <location>
        <begin position="144"/>
        <end position="160"/>
    </location>
</feature>
<keyword evidence="1" id="KW-0472">Membrane</keyword>
<feature type="domain" description="CAAX prenyl protease 2/Lysostaphin resistance protein A-like" evidence="2">
    <location>
        <begin position="96"/>
        <end position="179"/>
    </location>
</feature>
<sequence>MKQSELIKQLSDEEIRKQLFLSQSLLILISIILSVILFEKMTDWLLFFDWNMGEILLYGLIPGLIIVFIDLGMMYFLPEKYYDDNGINKRIFGDQPLFYIFTISLFVAVSEELLFRGVIQNEFGYLFASLLFAFVHIRYLRKPVLLISIILVSFFIGYMYELTNNLLVTITAHFCVDFLLGLVIRFKK</sequence>
<reference evidence="4" key="1">
    <citation type="journal article" date="2019" name="Int. J. Syst. Evol. Microbiol.">
        <title>The Global Catalogue of Microorganisms (GCM) 10K type strain sequencing project: providing services to taxonomists for standard genome sequencing and annotation.</title>
        <authorList>
            <consortium name="The Broad Institute Genomics Platform"/>
            <consortium name="The Broad Institute Genome Sequencing Center for Infectious Disease"/>
            <person name="Wu L."/>
            <person name="Ma J."/>
        </authorList>
    </citation>
    <scope>NUCLEOTIDE SEQUENCE [LARGE SCALE GENOMIC DNA]</scope>
    <source>
        <strain evidence="4">IBRC-M 10703</strain>
    </source>
</reference>